<evidence type="ECO:0000313" key="1">
    <source>
        <dbReference type="EMBL" id="MCL6295587.1"/>
    </source>
</evidence>
<dbReference type="PROSITE" id="PS51257">
    <property type="entry name" value="PROKAR_LIPOPROTEIN"/>
    <property type="match status" value="1"/>
</dbReference>
<comment type="caution">
    <text evidence="1">The sequence shown here is derived from an EMBL/GenBank/DDBJ whole genome shotgun (WGS) entry which is preliminary data.</text>
</comment>
<accession>A0ABT0QF18</accession>
<dbReference type="SUPFAM" id="SSF48452">
    <property type="entry name" value="TPR-like"/>
    <property type="match status" value="1"/>
</dbReference>
<name>A0ABT0QF18_9FLAO</name>
<gene>
    <name evidence="1" type="ORF">M3P09_11320</name>
</gene>
<dbReference type="Gene3D" id="1.25.40.390">
    <property type="match status" value="1"/>
</dbReference>
<reference evidence="1" key="1">
    <citation type="submission" date="2022-05" db="EMBL/GenBank/DDBJ databases">
        <authorList>
            <person name="Park J.-S."/>
        </authorList>
    </citation>
    <scope>NUCLEOTIDE SEQUENCE</scope>
    <source>
        <strain evidence="1">2012CJ34-3</strain>
    </source>
</reference>
<sequence>MKKILLTAVLSVVIVLTSCKSDEQYENLNRDPKNPTQVAADFLFNSATKSLIDQMTQINVNRNSFRFFAQYSTTTTYTEEPNFDLVTRTIPGYHWSEMYRDVLLDLQTSKEVAMADATLSGSEQSARVSQAEVLMVYTFQQMVDTWGDIPYSEALGDIALPKYDDAATIYSDLITRLTAAISGLSGSGYSGSDQLYGGNSAGWVKFANSLLIRIGNRLVDVNPSLAQSTILAGYSGGAFTSNADNATIQYEGTTPNTNPVWVDIVQSGRSDHIPANTIVNFMNNLDDPRRAVYFDDNLGAGVYTGGNFGTVASFASHTHFGDPIYEATNPASLLDFAEVSFYLAEAALEGWSVGGTAEQHYNNGIMASFDNWGASDLATYMANPDVAWATAPGTDKEKIGNQLWIAMYNRGFEGFTAWRRYDTPTFQLPVDQGNPLPYRYTYPIDEQNLNEDNWTAASTAIGGDSQQTKLFWDVN</sequence>
<dbReference type="InterPro" id="IPR041662">
    <property type="entry name" value="SusD-like_2"/>
</dbReference>
<keyword evidence="2" id="KW-1185">Reference proteome</keyword>
<evidence type="ECO:0000313" key="2">
    <source>
        <dbReference type="Proteomes" id="UP001165381"/>
    </source>
</evidence>
<keyword evidence="1" id="KW-0449">Lipoprotein</keyword>
<dbReference type="Proteomes" id="UP001165381">
    <property type="component" value="Unassembled WGS sequence"/>
</dbReference>
<dbReference type="EMBL" id="JAMFLZ010000004">
    <property type="protein sequence ID" value="MCL6295587.1"/>
    <property type="molecule type" value="Genomic_DNA"/>
</dbReference>
<protein>
    <submittedName>
        <fullName evidence="1">SusD/RagB family nutrient-binding outer membrane lipoprotein</fullName>
    </submittedName>
</protein>
<dbReference type="InterPro" id="IPR011990">
    <property type="entry name" value="TPR-like_helical_dom_sf"/>
</dbReference>
<dbReference type="RefSeq" id="WP_249973213.1">
    <property type="nucleotide sequence ID" value="NZ_JAMFLZ010000004.1"/>
</dbReference>
<proteinExistence type="predicted"/>
<dbReference type="Pfam" id="PF12771">
    <property type="entry name" value="SusD-like_2"/>
    <property type="match status" value="1"/>
</dbReference>
<organism evidence="1 2">
    <name type="scientific">Jejuia spongiicola</name>
    <dbReference type="NCBI Taxonomy" id="2942207"/>
    <lineage>
        <taxon>Bacteria</taxon>
        <taxon>Pseudomonadati</taxon>
        <taxon>Bacteroidota</taxon>
        <taxon>Flavobacteriia</taxon>
        <taxon>Flavobacteriales</taxon>
        <taxon>Flavobacteriaceae</taxon>
        <taxon>Jejuia</taxon>
    </lineage>
</organism>